<feature type="compositionally biased region" description="Polar residues" evidence="1">
    <location>
        <begin position="154"/>
        <end position="166"/>
    </location>
</feature>
<feature type="domain" description="TASOR PIN" evidence="2">
    <location>
        <begin position="3"/>
        <end position="83"/>
    </location>
</feature>
<accession>A0A4Z2B3N3</accession>
<evidence type="ECO:0000256" key="1">
    <source>
        <dbReference type="SAM" id="MobiDB-lite"/>
    </source>
</evidence>
<feature type="region of interest" description="Disordered" evidence="1">
    <location>
        <begin position="109"/>
        <end position="166"/>
    </location>
</feature>
<dbReference type="PANTHER" id="PTHR16207">
    <property type="entry name" value="SET DOMAIN-CONTAINING PROTEIN"/>
    <property type="match status" value="1"/>
</dbReference>
<dbReference type="GO" id="GO:0000792">
    <property type="term" value="C:heterochromatin"/>
    <property type="evidence" value="ECO:0007669"/>
    <property type="project" value="TreeGrafter"/>
</dbReference>
<feature type="region of interest" description="Disordered" evidence="1">
    <location>
        <begin position="302"/>
        <end position="322"/>
    </location>
</feature>
<feature type="compositionally biased region" description="Basic and acidic residues" evidence="1">
    <location>
        <begin position="118"/>
        <end position="135"/>
    </location>
</feature>
<dbReference type="EMBL" id="SWLE01000020">
    <property type="protein sequence ID" value="TNM86961.1"/>
    <property type="molecule type" value="Genomic_DNA"/>
</dbReference>
<dbReference type="GO" id="GO:0045814">
    <property type="term" value="P:negative regulation of gene expression, epigenetic"/>
    <property type="evidence" value="ECO:0007669"/>
    <property type="project" value="InterPro"/>
</dbReference>
<dbReference type="Pfam" id="PF24630">
    <property type="entry name" value="PIN_TASOR"/>
    <property type="match status" value="1"/>
</dbReference>
<dbReference type="InterPro" id="IPR046432">
    <property type="entry name" value="TASOR"/>
</dbReference>
<reference evidence="3 4" key="1">
    <citation type="submission" date="2019-04" db="EMBL/GenBank/DDBJ databases">
        <title>The sequence and de novo assembly of Takifugu bimaculatus genome using PacBio and Hi-C technologies.</title>
        <authorList>
            <person name="Xu P."/>
            <person name="Liu B."/>
            <person name="Zhou Z."/>
        </authorList>
    </citation>
    <scope>NUCLEOTIDE SEQUENCE [LARGE SCALE GENOMIC DNA]</scope>
    <source>
        <strain evidence="3">TB-2018</strain>
        <tissue evidence="3">Muscle</tissue>
    </source>
</reference>
<dbReference type="GO" id="GO:0097355">
    <property type="term" value="P:protein localization to heterochromatin"/>
    <property type="evidence" value="ECO:0007669"/>
    <property type="project" value="TreeGrafter"/>
</dbReference>
<organism evidence="3 4">
    <name type="scientific">Takifugu bimaculatus</name>
    <dbReference type="NCBI Taxonomy" id="433685"/>
    <lineage>
        <taxon>Eukaryota</taxon>
        <taxon>Metazoa</taxon>
        <taxon>Chordata</taxon>
        <taxon>Craniata</taxon>
        <taxon>Vertebrata</taxon>
        <taxon>Euteleostomi</taxon>
        <taxon>Actinopterygii</taxon>
        <taxon>Neopterygii</taxon>
        <taxon>Teleostei</taxon>
        <taxon>Neoteleostei</taxon>
        <taxon>Acanthomorphata</taxon>
        <taxon>Eupercaria</taxon>
        <taxon>Tetraodontiformes</taxon>
        <taxon>Tetradontoidea</taxon>
        <taxon>Tetraodontidae</taxon>
        <taxon>Takifugu</taxon>
    </lineage>
</organism>
<dbReference type="GO" id="GO:0005654">
    <property type="term" value="C:nucleoplasm"/>
    <property type="evidence" value="ECO:0007669"/>
    <property type="project" value="TreeGrafter"/>
</dbReference>
<keyword evidence="4" id="KW-1185">Reference proteome</keyword>
<gene>
    <name evidence="3" type="ORF">fugu_007191</name>
</gene>
<name>A0A4Z2B3N3_9TELE</name>
<evidence type="ECO:0000313" key="4">
    <source>
        <dbReference type="Proteomes" id="UP000516260"/>
    </source>
</evidence>
<evidence type="ECO:0000313" key="3">
    <source>
        <dbReference type="EMBL" id="TNM86961.1"/>
    </source>
</evidence>
<dbReference type="Proteomes" id="UP000516260">
    <property type="component" value="Chromosome 7"/>
</dbReference>
<comment type="caution">
    <text evidence="3">The sequence shown here is derived from an EMBL/GenBank/DDBJ whole genome shotgun (WGS) entry which is preliminary data.</text>
</comment>
<proteinExistence type="predicted"/>
<dbReference type="GO" id="GO:0003682">
    <property type="term" value="F:chromatin binding"/>
    <property type="evidence" value="ECO:0007669"/>
    <property type="project" value="TreeGrafter"/>
</dbReference>
<protein>
    <recommendedName>
        <fullName evidence="2">TASOR PIN domain-containing protein</fullName>
    </recommendedName>
</protein>
<dbReference type="PANTHER" id="PTHR16207:SF1">
    <property type="entry name" value="PROTEIN TASOR"/>
    <property type="match status" value="1"/>
</dbReference>
<dbReference type="InterPro" id="IPR056242">
    <property type="entry name" value="PIN_TASOR"/>
</dbReference>
<sequence length="322" mass="34660">MGLLNLLTAYQKKHLVEFLPYHECDTQSRQAPDLECLIKLQAQHTQQRHLIFLTERPFEMFLQYSRNGIVIGSIDDVMSGFHSLIGSINQNELPTPPSTVNDECVEEDMSLDSDDGEGPTKSDPLEQKEKGDEGKSPLPPPPDVDQFRPPLPDKQTTPETAPTLSDLNALKTAISQFKATNQLGIGSTDIASPAYPSSPCNSSHEQEYHRPITAPAPVPTASVIAKAGPLVNLASLPLEVKPPPPPHLMLQGHVYGSDTGGVGAAGTSPHNASLPYADQNDSAQPGFKAGIIKKVSALPVKQERTPCGPGEGTWGASRDHYL</sequence>
<dbReference type="AlphaFoldDB" id="A0A4Z2B3N3"/>
<evidence type="ECO:0000259" key="2">
    <source>
        <dbReference type="Pfam" id="PF24630"/>
    </source>
</evidence>